<proteinExistence type="predicted"/>
<dbReference type="KEGG" id="nai:NECAME_01768"/>
<gene>
    <name evidence="1" type="ORF">NECAME_01768</name>
</gene>
<evidence type="ECO:0000313" key="1">
    <source>
        <dbReference type="EMBL" id="ETN83461.1"/>
    </source>
</evidence>
<reference evidence="2" key="1">
    <citation type="journal article" date="2014" name="Nat. Genet.">
        <title>Genome of the human hookworm Necator americanus.</title>
        <authorList>
            <person name="Tang Y.T."/>
            <person name="Gao X."/>
            <person name="Rosa B.A."/>
            <person name="Abubucker S."/>
            <person name="Hallsworth-Pepin K."/>
            <person name="Martin J."/>
            <person name="Tyagi R."/>
            <person name="Heizer E."/>
            <person name="Zhang X."/>
            <person name="Bhonagiri-Palsikar V."/>
            <person name="Minx P."/>
            <person name="Warren W.C."/>
            <person name="Wang Q."/>
            <person name="Zhan B."/>
            <person name="Hotez P.J."/>
            <person name="Sternberg P.W."/>
            <person name="Dougall A."/>
            <person name="Gaze S.T."/>
            <person name="Mulvenna J."/>
            <person name="Sotillo J."/>
            <person name="Ranganathan S."/>
            <person name="Rabelo E.M."/>
            <person name="Wilson R.K."/>
            <person name="Felgner P.L."/>
            <person name="Bethony J."/>
            <person name="Hawdon J.M."/>
            <person name="Gasser R.B."/>
            <person name="Loukas A."/>
            <person name="Mitreva M."/>
        </authorList>
    </citation>
    <scope>NUCLEOTIDE SEQUENCE [LARGE SCALE GENOMIC DNA]</scope>
</reference>
<sequence length="139" mass="16436">MAILKRLDDEFRYEQNFLRTFSVEIPMEGDSDMYPFPSSEAGTILALEKQDGEHPSVWRRISRRSVRRQCVPQKTYSHLQRNCFGKFPATPFPFLIRSSILFLRLERNEETIREKDIGSLLYSRTFEVLSNFAILRIQL</sequence>
<name>W2TQR2_NECAM</name>
<dbReference type="EMBL" id="KI658196">
    <property type="protein sequence ID" value="ETN83461.1"/>
    <property type="molecule type" value="Genomic_DNA"/>
</dbReference>
<dbReference type="AlphaFoldDB" id="W2TQR2"/>
<protein>
    <submittedName>
        <fullName evidence="1">Uncharacterized protein</fullName>
    </submittedName>
</protein>
<keyword evidence="2" id="KW-1185">Reference proteome</keyword>
<evidence type="ECO:0000313" key="2">
    <source>
        <dbReference type="Proteomes" id="UP000053676"/>
    </source>
</evidence>
<organism evidence="1 2">
    <name type="scientific">Necator americanus</name>
    <name type="common">Human hookworm</name>
    <dbReference type="NCBI Taxonomy" id="51031"/>
    <lineage>
        <taxon>Eukaryota</taxon>
        <taxon>Metazoa</taxon>
        <taxon>Ecdysozoa</taxon>
        <taxon>Nematoda</taxon>
        <taxon>Chromadorea</taxon>
        <taxon>Rhabditida</taxon>
        <taxon>Rhabditina</taxon>
        <taxon>Rhabditomorpha</taxon>
        <taxon>Strongyloidea</taxon>
        <taxon>Ancylostomatidae</taxon>
        <taxon>Bunostominae</taxon>
        <taxon>Necator</taxon>
    </lineage>
</organism>
<accession>W2TQR2</accession>
<dbReference type="Proteomes" id="UP000053676">
    <property type="component" value="Unassembled WGS sequence"/>
</dbReference>